<evidence type="ECO:0000313" key="9">
    <source>
        <dbReference type="EMBL" id="XBH16386.1"/>
    </source>
</evidence>
<feature type="chain" id="PRO_5043391854" evidence="7">
    <location>
        <begin position="29"/>
        <end position="1197"/>
    </location>
</feature>
<keyword evidence="6" id="KW-0998">Cell outer membrane</keyword>
<dbReference type="PANTHER" id="PTHR30069">
    <property type="entry name" value="TONB-DEPENDENT OUTER MEMBRANE RECEPTOR"/>
    <property type="match status" value="1"/>
</dbReference>
<evidence type="ECO:0000256" key="4">
    <source>
        <dbReference type="ARBA" id="ARBA00022692"/>
    </source>
</evidence>
<keyword evidence="7" id="KW-0732">Signal</keyword>
<sequence>MEVKFRKISYGFLLVPLLFALACVGLHAQANSNITGIVTDQSGAVVAGAKIVLTDPATGAAKSATTSETGLYEIPGLNASNYNMTVTAKGFQTFVQNGIVVNISATFRVDPKLTVGSEATTITVNADALTVQSDSNVVSTLINEQQITELATNGRNIVALAALGLGVSGNLPDSNMPTSVGSNFAISFNGLNQAHNIWLIDGGEAYDRGSGGKSSMMPSQDALGEFQVLASNYPPDYGISSGGTVSMSIKRGTQAFHGELWEFDRNDALQAHNYFDKVGAKKPELRLNIFGGNVGGPLYIPHVYNNNKQRTFFFYNEEWRKIIQGSSPAGINSIPAADFITSAQNVNWVLPAHANKDFRALPVDATHGQVVVPTVSATSALGVAIATYNKANGNVLVPGQAFPDNFIPASLFVDPSALAFNAVGAIPKANSSGDTVVVPAKQPTNVREDLFRIDHNINDKWQLFGHYIGDSVSQTYATSIWSGDNYPTVGSNFSNPSWSSVIKLTGSLSQNVLLEAAFNFDGNKISILPSGSAYTKPSGWGASSFFPASADALNRLPSVNLGSYGTQFDPWSQPWKNAAFDYAEVFGLSVTHGKHAMKFGGGYNRYIKNQQLFGNTNGYYNFSDGYTSPSGTTPGHVNNANLTGDSYLDFMLGLSTSYSQLQTQDIRHYVNQTVSAYAEDNWHITPRLSVQYGVRYDALPHAWERNNLLASFDPAQYQQGITTAANFTANGAFVPGSAGLQTYKGAGFYLNGVTIAGQNGTPRGMTKNFYKTYQPRLGFSYDLTGNGKTVLRGGFGTFFERMQGNDVYNIATAAPFSNTPSVGNTTFNDPLANWQFGTSLSTATLPVVTQGMTSIATNYPAPGVAQYSVGLQREIVPSLVLVTQYVGNVGWHQNVILPINEYPLSTPMQFRADAAGDKTYPGYAAPSTVDSIMARTYPGFGNIQQESNLATVSYSSFQTGLRQQSRHGLSFEIDYTWAHEIDSQLGTADLTGVSNPFNLRYDKGSGNLDRRQVLNMNYEYKLPIFAHSNGLTHSILGGWEVSGTVISETGLPWAGSNAPGDGGSDTVGLGGGYTIRPNFTGKVSYPKTRNSSGVYQWVSPTGFSQPIAAWDGGPSLGFGNAGRDIVKGPGRTNFGTNLYKSFAFTERTHFEFRVESFNTFNHTQFNGFHNNVSGGDFGLVNGVQDPRTFELAGKLVF</sequence>
<proteinExistence type="predicted"/>
<protein>
    <submittedName>
        <fullName evidence="9">TonB-dependent receptor</fullName>
    </submittedName>
</protein>
<dbReference type="GO" id="GO:0044718">
    <property type="term" value="P:siderophore transmembrane transport"/>
    <property type="evidence" value="ECO:0007669"/>
    <property type="project" value="TreeGrafter"/>
</dbReference>
<feature type="signal peptide" evidence="7">
    <location>
        <begin position="1"/>
        <end position="28"/>
    </location>
</feature>
<evidence type="ECO:0000256" key="6">
    <source>
        <dbReference type="ARBA" id="ARBA00023237"/>
    </source>
</evidence>
<feature type="domain" description="TonB-dependent transporter Oar-like beta-barrel" evidence="8">
    <location>
        <begin position="249"/>
        <end position="1188"/>
    </location>
</feature>
<dbReference type="InterPro" id="IPR057601">
    <property type="entry name" value="Oar-like_b-barrel"/>
</dbReference>
<evidence type="ECO:0000256" key="7">
    <source>
        <dbReference type="SAM" id="SignalP"/>
    </source>
</evidence>
<dbReference type="InterPro" id="IPR008969">
    <property type="entry name" value="CarboxyPept-like_regulatory"/>
</dbReference>
<dbReference type="InterPro" id="IPR039426">
    <property type="entry name" value="TonB-dep_rcpt-like"/>
</dbReference>
<dbReference type="SUPFAM" id="SSF49464">
    <property type="entry name" value="Carboxypeptidase regulatory domain-like"/>
    <property type="match status" value="1"/>
</dbReference>
<keyword evidence="4" id="KW-0812">Transmembrane</keyword>
<dbReference type="GO" id="GO:0015344">
    <property type="term" value="F:siderophore uptake transmembrane transporter activity"/>
    <property type="evidence" value="ECO:0007669"/>
    <property type="project" value="TreeGrafter"/>
</dbReference>
<dbReference type="Pfam" id="PF13620">
    <property type="entry name" value="CarboxypepD_reg"/>
    <property type="match status" value="1"/>
</dbReference>
<dbReference type="Pfam" id="PF25183">
    <property type="entry name" value="OMP_b-brl_4"/>
    <property type="match status" value="1"/>
</dbReference>
<evidence type="ECO:0000256" key="3">
    <source>
        <dbReference type="ARBA" id="ARBA00022452"/>
    </source>
</evidence>
<dbReference type="InterPro" id="IPR036942">
    <property type="entry name" value="Beta-barrel_TonB_sf"/>
</dbReference>
<keyword evidence="2" id="KW-0813">Transport</keyword>
<reference evidence="9" key="1">
    <citation type="submission" date="2023-03" db="EMBL/GenBank/DDBJ databases">
        <title>Edaphobacter sp.</title>
        <authorList>
            <person name="Huber K.J."/>
            <person name="Papendorf J."/>
            <person name="Pilke C."/>
            <person name="Bunk B."/>
            <person name="Sproeer C."/>
            <person name="Pester M."/>
        </authorList>
    </citation>
    <scope>NUCLEOTIDE SEQUENCE</scope>
    <source>
        <strain evidence="9">DSM 110680</strain>
    </source>
</reference>
<organism evidence="9">
    <name type="scientific">Telmatobacter sp. DSM 110680</name>
    <dbReference type="NCBI Taxonomy" id="3036704"/>
    <lineage>
        <taxon>Bacteria</taxon>
        <taxon>Pseudomonadati</taxon>
        <taxon>Acidobacteriota</taxon>
        <taxon>Terriglobia</taxon>
        <taxon>Terriglobales</taxon>
        <taxon>Acidobacteriaceae</taxon>
        <taxon>Telmatobacter</taxon>
    </lineage>
</organism>
<dbReference type="AlphaFoldDB" id="A0AAU7DGB7"/>
<keyword evidence="3" id="KW-1134">Transmembrane beta strand</keyword>
<accession>A0AAU7DGB7</accession>
<dbReference type="SUPFAM" id="SSF56935">
    <property type="entry name" value="Porins"/>
    <property type="match status" value="1"/>
</dbReference>
<evidence type="ECO:0000256" key="1">
    <source>
        <dbReference type="ARBA" id="ARBA00004571"/>
    </source>
</evidence>
<dbReference type="Gene3D" id="2.40.170.20">
    <property type="entry name" value="TonB-dependent receptor, beta-barrel domain"/>
    <property type="match status" value="1"/>
</dbReference>
<evidence type="ECO:0000256" key="2">
    <source>
        <dbReference type="ARBA" id="ARBA00022448"/>
    </source>
</evidence>
<dbReference type="PROSITE" id="PS51257">
    <property type="entry name" value="PROKAR_LIPOPROTEIN"/>
    <property type="match status" value="1"/>
</dbReference>
<evidence type="ECO:0000256" key="5">
    <source>
        <dbReference type="ARBA" id="ARBA00023136"/>
    </source>
</evidence>
<comment type="subcellular location">
    <subcellularLocation>
        <location evidence="1">Cell outer membrane</location>
        <topology evidence="1">Multi-pass membrane protein</topology>
    </subcellularLocation>
</comment>
<dbReference type="GO" id="GO:0009279">
    <property type="term" value="C:cell outer membrane"/>
    <property type="evidence" value="ECO:0007669"/>
    <property type="project" value="UniProtKB-SubCell"/>
</dbReference>
<dbReference type="EMBL" id="CP121196">
    <property type="protein sequence ID" value="XBH16386.1"/>
    <property type="molecule type" value="Genomic_DNA"/>
</dbReference>
<keyword evidence="5" id="KW-0472">Membrane</keyword>
<gene>
    <name evidence="9" type="ORF">P8935_17655</name>
</gene>
<dbReference type="PANTHER" id="PTHR30069:SF46">
    <property type="entry name" value="OAR PROTEIN"/>
    <property type="match status" value="1"/>
</dbReference>
<dbReference type="RefSeq" id="WP_348261615.1">
    <property type="nucleotide sequence ID" value="NZ_CP121196.1"/>
</dbReference>
<dbReference type="Gene3D" id="2.60.40.1120">
    <property type="entry name" value="Carboxypeptidase-like, regulatory domain"/>
    <property type="match status" value="1"/>
</dbReference>
<keyword evidence="9" id="KW-0675">Receptor</keyword>
<name>A0AAU7DGB7_9BACT</name>
<evidence type="ECO:0000259" key="8">
    <source>
        <dbReference type="Pfam" id="PF25183"/>
    </source>
</evidence>